<organism evidence="3 4">
    <name type="scientific">Staphylococcus muscae</name>
    <dbReference type="NCBI Taxonomy" id="1294"/>
    <lineage>
        <taxon>Bacteria</taxon>
        <taxon>Bacillati</taxon>
        <taxon>Bacillota</taxon>
        <taxon>Bacilli</taxon>
        <taxon>Bacillales</taxon>
        <taxon>Staphylococcaceae</taxon>
        <taxon>Staphylococcus</taxon>
    </lineage>
</organism>
<dbReference type="Proteomes" id="UP000243706">
    <property type="component" value="Chromosome 1"/>
</dbReference>
<dbReference type="InterPro" id="IPR041304">
    <property type="entry name" value="AbiTii"/>
</dbReference>
<dbReference type="KEGG" id="smus:C7J88_07455"/>
<dbReference type="EMBL" id="BMCB01000002">
    <property type="protein sequence ID" value="GGA82398.1"/>
    <property type="molecule type" value="Genomic_DNA"/>
</dbReference>
<reference evidence="2" key="1">
    <citation type="journal article" date="2014" name="Int. J. Syst. Evol. Microbiol.">
        <title>Complete genome of a new Firmicutes species belonging to the dominant human colonic microbiota ('Ruminococcus bicirculans') reveals two chromosomes and a selective capacity to utilize plant glucans.</title>
        <authorList>
            <consortium name="NISC Comparative Sequencing Program"/>
            <person name="Wegmann U."/>
            <person name="Louis P."/>
            <person name="Goesmann A."/>
            <person name="Henrissat B."/>
            <person name="Duncan S.H."/>
            <person name="Flint H.J."/>
        </authorList>
    </citation>
    <scope>NUCLEOTIDE SEQUENCE</scope>
    <source>
        <strain evidence="2">CCM 4175</strain>
    </source>
</reference>
<protein>
    <recommendedName>
        <fullName evidence="1">AbiTii domain-containing protein</fullName>
    </recommendedName>
</protein>
<sequence length="205" mass="23578">MAKSMLIKDITMNKISLSSGLERLYIISYGMKNENLMKWIKCELNGYEEGDHLPSYRIVKNMNIIYSGINGAFNMKNVPLPWHYIPNELKDTFFTICINEGIKTIEEYSTSENLKLGIDLTTFAPEVYKKTSIQCYSIINKINISHYKSVVDKVRFNLMEILLKLESNFGNIDDFDINFDNISSEKIKKVNSDINKLFSGGEVVD</sequence>
<accession>A0A240BSF8</accession>
<keyword evidence="5" id="KW-1185">Reference proteome</keyword>
<dbReference type="RefSeq" id="WP_095115013.1">
    <property type="nucleotide sequence ID" value="NZ_BMCB01000002.1"/>
</dbReference>
<dbReference type="EMBL" id="LT906464">
    <property type="protein sequence ID" value="SNV98369.1"/>
    <property type="molecule type" value="Genomic_DNA"/>
</dbReference>
<dbReference type="Proteomes" id="UP000652995">
    <property type="component" value="Unassembled WGS sequence"/>
</dbReference>
<evidence type="ECO:0000313" key="4">
    <source>
        <dbReference type="Proteomes" id="UP000243706"/>
    </source>
</evidence>
<reference evidence="5" key="3">
    <citation type="journal article" date="2019" name="Int. J. Syst. Evol. Microbiol.">
        <title>The Global Catalogue of Microorganisms (GCM) 10K type strain sequencing project: providing services to taxonomists for standard genome sequencing and annotation.</title>
        <authorList>
            <consortium name="The Broad Institute Genomics Platform"/>
            <consortium name="The Broad Institute Genome Sequencing Center for Infectious Disease"/>
            <person name="Wu L."/>
            <person name="Ma J."/>
        </authorList>
    </citation>
    <scope>NUCLEOTIDE SEQUENCE [LARGE SCALE GENOMIC DNA]</scope>
    <source>
        <strain evidence="5">CCM 4175</strain>
    </source>
</reference>
<evidence type="ECO:0000313" key="3">
    <source>
        <dbReference type="EMBL" id="SNV98369.1"/>
    </source>
</evidence>
<name>A0A240BSF8_9STAP</name>
<proteinExistence type="predicted"/>
<feature type="domain" description="AbiTii" evidence="1">
    <location>
        <begin position="6"/>
        <end position="176"/>
    </location>
</feature>
<dbReference type="AlphaFoldDB" id="A0A240BSF8"/>
<evidence type="ECO:0000313" key="5">
    <source>
        <dbReference type="Proteomes" id="UP000652995"/>
    </source>
</evidence>
<gene>
    <name evidence="2" type="ORF">GCM10007183_03260</name>
    <name evidence="3" type="ORF">SAMEA4412661_00058</name>
</gene>
<reference evidence="2" key="4">
    <citation type="submission" date="2024-05" db="EMBL/GenBank/DDBJ databases">
        <authorList>
            <person name="Sun Q."/>
            <person name="Sedlacek I."/>
        </authorList>
    </citation>
    <scope>NUCLEOTIDE SEQUENCE</scope>
    <source>
        <strain evidence="2">CCM 4175</strain>
    </source>
</reference>
<evidence type="ECO:0000313" key="2">
    <source>
        <dbReference type="EMBL" id="GGA82398.1"/>
    </source>
</evidence>
<dbReference type="Pfam" id="PF18864">
    <property type="entry name" value="AbiTii"/>
    <property type="match status" value="1"/>
</dbReference>
<reference evidence="3 4" key="2">
    <citation type="submission" date="2017-06" db="EMBL/GenBank/DDBJ databases">
        <authorList>
            <consortium name="Pathogen Informatics"/>
        </authorList>
    </citation>
    <scope>NUCLEOTIDE SEQUENCE [LARGE SCALE GENOMIC DNA]</scope>
    <source>
        <strain evidence="3 4">NCTC13833</strain>
    </source>
</reference>
<evidence type="ECO:0000259" key="1">
    <source>
        <dbReference type="Pfam" id="PF18864"/>
    </source>
</evidence>